<feature type="region of interest" description="Disordered" evidence="3">
    <location>
        <begin position="230"/>
        <end position="285"/>
    </location>
</feature>
<dbReference type="OrthoDB" id="6362401at2759"/>
<reference evidence="5 6" key="1">
    <citation type="journal article" date="2017" name="Gigascience">
        <title>Genome sequence of the small brown planthopper, Laodelphax striatellus.</title>
        <authorList>
            <person name="Zhu J."/>
            <person name="Jiang F."/>
            <person name="Wang X."/>
            <person name="Yang P."/>
            <person name="Bao Y."/>
            <person name="Zhao W."/>
            <person name="Wang W."/>
            <person name="Lu H."/>
            <person name="Wang Q."/>
            <person name="Cui N."/>
            <person name="Li J."/>
            <person name="Chen X."/>
            <person name="Luo L."/>
            <person name="Yu J."/>
            <person name="Kang L."/>
            <person name="Cui F."/>
        </authorList>
    </citation>
    <scope>NUCLEOTIDE SEQUENCE [LARGE SCALE GENOMIC DNA]</scope>
    <source>
        <strain evidence="5">Lst14</strain>
    </source>
</reference>
<evidence type="ECO:0000256" key="1">
    <source>
        <dbReference type="ARBA" id="ARBA00022460"/>
    </source>
</evidence>
<feature type="signal peptide" evidence="4">
    <location>
        <begin position="1"/>
        <end position="18"/>
    </location>
</feature>
<name>A0A482XQL6_LAOST</name>
<evidence type="ECO:0000313" key="5">
    <source>
        <dbReference type="EMBL" id="RZF47718.1"/>
    </source>
</evidence>
<dbReference type="InParanoid" id="A0A482XQL6"/>
<evidence type="ECO:0000256" key="4">
    <source>
        <dbReference type="SAM" id="SignalP"/>
    </source>
</evidence>
<keyword evidence="6" id="KW-1185">Reference proteome</keyword>
<dbReference type="PANTHER" id="PTHR10380:SF119">
    <property type="entry name" value="PROTEIN LETHAL(3)MALIGNANT BLOOD NEOPLASM 1"/>
    <property type="match status" value="1"/>
</dbReference>
<evidence type="ECO:0000256" key="3">
    <source>
        <dbReference type="SAM" id="MobiDB-lite"/>
    </source>
</evidence>
<evidence type="ECO:0000256" key="2">
    <source>
        <dbReference type="PROSITE-ProRule" id="PRU00497"/>
    </source>
</evidence>
<evidence type="ECO:0000313" key="6">
    <source>
        <dbReference type="Proteomes" id="UP000291343"/>
    </source>
</evidence>
<keyword evidence="1 2" id="KW-0193">Cuticle</keyword>
<proteinExistence type="predicted"/>
<sequence length="374" mass="41859">MKQILLALTAMLLCTVIAQNDKKTDENRPYKFAFNIEGYQHRSEEKDEKGLIKGEYGFVTGDGVYHVTVYATDENGNFKILTTDGPTQPPSQTTPRIIRTTTTPKRVTTTPATFETTKPTIRTTQGGIMGCGGCKIPTTSSRPELNSDLEFDIDVRTKEDTYVQQNEPPLSNNIAVKSPFQDRTTPKIDRINPGQQLKSYKPSPKFIGSSTTQRIFTNEVGTLRPSIVSVKTSSPAATEKSRIPVNKEANLSAKNMRNSLPNQSSKDNQQTTSKDGGSKQSENKSSSNLLYEFNQTQSFQGQFEQGFVDNSKKGDYFVHDRDGVKRVVEYEANENGFQPHIRFEKITGSEVPIPETEKDVNELKGVYFKWFYGS</sequence>
<dbReference type="GO" id="GO:0008010">
    <property type="term" value="F:structural constituent of chitin-based larval cuticle"/>
    <property type="evidence" value="ECO:0007669"/>
    <property type="project" value="TreeGrafter"/>
</dbReference>
<keyword evidence="4" id="KW-0732">Signal</keyword>
<organism evidence="5 6">
    <name type="scientific">Laodelphax striatellus</name>
    <name type="common">Small brown planthopper</name>
    <name type="synonym">Delphax striatella</name>
    <dbReference type="NCBI Taxonomy" id="195883"/>
    <lineage>
        <taxon>Eukaryota</taxon>
        <taxon>Metazoa</taxon>
        <taxon>Ecdysozoa</taxon>
        <taxon>Arthropoda</taxon>
        <taxon>Hexapoda</taxon>
        <taxon>Insecta</taxon>
        <taxon>Pterygota</taxon>
        <taxon>Neoptera</taxon>
        <taxon>Paraneoptera</taxon>
        <taxon>Hemiptera</taxon>
        <taxon>Auchenorrhyncha</taxon>
        <taxon>Fulgoroidea</taxon>
        <taxon>Delphacidae</taxon>
        <taxon>Criomorphinae</taxon>
        <taxon>Laodelphax</taxon>
    </lineage>
</organism>
<dbReference type="Proteomes" id="UP000291343">
    <property type="component" value="Unassembled WGS sequence"/>
</dbReference>
<feature type="chain" id="PRO_5019738758" evidence="4">
    <location>
        <begin position="19"/>
        <end position="374"/>
    </location>
</feature>
<dbReference type="PROSITE" id="PS51155">
    <property type="entry name" value="CHIT_BIND_RR_2"/>
    <property type="match status" value="2"/>
</dbReference>
<dbReference type="InterPro" id="IPR050468">
    <property type="entry name" value="Cuticle_Struct_Prot"/>
</dbReference>
<dbReference type="Pfam" id="PF00379">
    <property type="entry name" value="Chitin_bind_4"/>
    <property type="match status" value="2"/>
</dbReference>
<dbReference type="InterPro" id="IPR000618">
    <property type="entry name" value="Insect_cuticle"/>
</dbReference>
<feature type="region of interest" description="Disordered" evidence="3">
    <location>
        <begin position="184"/>
        <end position="208"/>
    </location>
</feature>
<dbReference type="PANTHER" id="PTHR10380">
    <property type="entry name" value="CUTICLE PROTEIN"/>
    <property type="match status" value="1"/>
</dbReference>
<protein>
    <submittedName>
        <fullName evidence="5">Uncharacterized protein</fullName>
    </submittedName>
</protein>
<comment type="caution">
    <text evidence="5">The sequence shown here is derived from an EMBL/GenBank/DDBJ whole genome shotgun (WGS) entry which is preliminary data.</text>
</comment>
<feature type="compositionally biased region" description="Polar residues" evidence="3">
    <location>
        <begin position="252"/>
        <end position="285"/>
    </location>
</feature>
<dbReference type="GO" id="GO:0062129">
    <property type="term" value="C:chitin-based extracellular matrix"/>
    <property type="evidence" value="ECO:0007669"/>
    <property type="project" value="TreeGrafter"/>
</dbReference>
<dbReference type="EMBL" id="QKKF02003370">
    <property type="protein sequence ID" value="RZF47718.1"/>
    <property type="molecule type" value="Genomic_DNA"/>
</dbReference>
<dbReference type="InterPro" id="IPR031311">
    <property type="entry name" value="CHIT_BIND_RR_consensus"/>
</dbReference>
<dbReference type="AlphaFoldDB" id="A0A482XQL6"/>
<accession>A0A482XQL6</accession>
<dbReference type="PROSITE" id="PS00233">
    <property type="entry name" value="CHIT_BIND_RR_1"/>
    <property type="match status" value="1"/>
</dbReference>
<gene>
    <name evidence="5" type="ORF">LSTR_LSTR005982</name>
</gene>